<sequence length="269" mass="28739">MSTLLAMNDSTTSPNQADISQHIYEQVGKEIMSEQFEASCIALAHAQSGGNHHKAMSIYAAARIKQLSATEVGYKKFAATQTIAVQATSDSQSEPRVQPTRRSGAAPLAKMEPLKRRRRASRSSKKSPLNVLLVLLDVLFKHTFLATAGAGSSIALVYLLLGKDGAPISIPVLAAAVAALVSFVPVVVYLASRFHFSSLSYRQITNYALAACCALSCVSGFGLMKKGIKQQKVAAVLVAEPAVEYVEHKSGTTDSEPLVLAQNDNFSIK</sequence>
<dbReference type="EMBL" id="JAENIM010000023">
    <property type="protein sequence ID" value="MBK1790546.1"/>
    <property type="molecule type" value="Genomic_DNA"/>
</dbReference>
<protein>
    <submittedName>
        <fullName evidence="3">Uncharacterized protein</fullName>
    </submittedName>
</protein>
<keyword evidence="2" id="KW-0472">Membrane</keyword>
<feature type="transmembrane region" description="Helical" evidence="2">
    <location>
        <begin position="129"/>
        <end position="162"/>
    </location>
</feature>
<evidence type="ECO:0000256" key="2">
    <source>
        <dbReference type="SAM" id="Phobius"/>
    </source>
</evidence>
<keyword evidence="4" id="KW-1185">Reference proteome</keyword>
<keyword evidence="2" id="KW-0812">Transmembrane</keyword>
<reference evidence="3" key="1">
    <citation type="submission" date="2021-01" db="EMBL/GenBank/DDBJ databases">
        <title>Modified the classification status of verrucomicrobia.</title>
        <authorList>
            <person name="Feng X."/>
        </authorList>
    </citation>
    <scope>NUCLEOTIDE SEQUENCE</scope>
    <source>
        <strain evidence="3">_KCTC 22039</strain>
    </source>
</reference>
<evidence type="ECO:0000313" key="4">
    <source>
        <dbReference type="Proteomes" id="UP000624703"/>
    </source>
</evidence>
<feature type="region of interest" description="Disordered" evidence="1">
    <location>
        <begin position="88"/>
        <end position="123"/>
    </location>
</feature>
<name>A0A8J7MDB8_9BACT</name>
<evidence type="ECO:0000256" key="1">
    <source>
        <dbReference type="SAM" id="MobiDB-lite"/>
    </source>
</evidence>
<feature type="transmembrane region" description="Helical" evidence="2">
    <location>
        <begin position="204"/>
        <end position="224"/>
    </location>
</feature>
<gene>
    <name evidence="3" type="ORF">JIN82_05170</name>
</gene>
<dbReference type="RefSeq" id="WP_200310581.1">
    <property type="nucleotide sequence ID" value="NZ_JAENIM010000023.1"/>
</dbReference>
<feature type="transmembrane region" description="Helical" evidence="2">
    <location>
        <begin position="168"/>
        <end position="192"/>
    </location>
</feature>
<accession>A0A8J7MDB8</accession>
<comment type="caution">
    <text evidence="3">The sequence shown here is derived from an EMBL/GenBank/DDBJ whole genome shotgun (WGS) entry which is preliminary data.</text>
</comment>
<dbReference type="AlphaFoldDB" id="A0A8J7MDB8"/>
<keyword evidence="2" id="KW-1133">Transmembrane helix</keyword>
<evidence type="ECO:0000313" key="3">
    <source>
        <dbReference type="EMBL" id="MBK1790546.1"/>
    </source>
</evidence>
<proteinExistence type="predicted"/>
<organism evidence="3 4">
    <name type="scientific">Persicirhabdus sediminis</name>
    <dbReference type="NCBI Taxonomy" id="454144"/>
    <lineage>
        <taxon>Bacteria</taxon>
        <taxon>Pseudomonadati</taxon>
        <taxon>Verrucomicrobiota</taxon>
        <taxon>Verrucomicrobiia</taxon>
        <taxon>Verrucomicrobiales</taxon>
        <taxon>Verrucomicrobiaceae</taxon>
        <taxon>Persicirhabdus</taxon>
    </lineage>
</organism>
<dbReference type="Proteomes" id="UP000624703">
    <property type="component" value="Unassembled WGS sequence"/>
</dbReference>